<feature type="transmembrane region" description="Helical" evidence="2">
    <location>
        <begin position="149"/>
        <end position="170"/>
    </location>
</feature>
<dbReference type="Proteomes" id="UP000447873">
    <property type="component" value="Unassembled WGS sequence"/>
</dbReference>
<evidence type="ECO:0000256" key="2">
    <source>
        <dbReference type="SAM" id="Phobius"/>
    </source>
</evidence>
<dbReference type="SUPFAM" id="SSF53474">
    <property type="entry name" value="alpha/beta-Hydrolases"/>
    <property type="match status" value="1"/>
</dbReference>
<evidence type="ECO:0000313" key="4">
    <source>
        <dbReference type="EMBL" id="KAE9985092.1"/>
    </source>
</evidence>
<keyword evidence="2" id="KW-0812">Transmembrane</keyword>
<keyword evidence="7" id="KW-1185">Reference proteome</keyword>
<dbReference type="Proteomes" id="UP000490939">
    <property type="component" value="Unassembled WGS sequence"/>
</dbReference>
<evidence type="ECO:0000313" key="7">
    <source>
        <dbReference type="Proteomes" id="UP000490939"/>
    </source>
</evidence>
<reference evidence="4 6" key="1">
    <citation type="submission" date="2018-12" db="EMBL/GenBank/DDBJ databases">
        <title>Venturia inaequalis Genome Resource.</title>
        <authorList>
            <person name="Lichtner F.J."/>
        </authorList>
    </citation>
    <scope>NUCLEOTIDE SEQUENCE [LARGE SCALE GENOMIC DNA]</scope>
    <source>
        <strain evidence="4 6">120213</strain>
        <strain evidence="3">Bline_iso_100314</strain>
        <strain evidence="5 7">DMI_063113</strain>
    </source>
</reference>
<dbReference type="EMBL" id="WNWS01000043">
    <property type="protein sequence ID" value="KAE9985092.1"/>
    <property type="molecule type" value="Genomic_DNA"/>
</dbReference>
<dbReference type="AlphaFoldDB" id="A0A8H3Z992"/>
<gene>
    <name evidence="3" type="ORF">BLS_002630</name>
    <name evidence="5" type="ORF">EG327_011599</name>
    <name evidence="4" type="ORF">EG328_007863</name>
</gene>
<organism evidence="4 6">
    <name type="scientific">Venturia inaequalis</name>
    <name type="common">Apple scab fungus</name>
    <dbReference type="NCBI Taxonomy" id="5025"/>
    <lineage>
        <taxon>Eukaryota</taxon>
        <taxon>Fungi</taxon>
        <taxon>Dikarya</taxon>
        <taxon>Ascomycota</taxon>
        <taxon>Pezizomycotina</taxon>
        <taxon>Dothideomycetes</taxon>
        <taxon>Pleosporomycetidae</taxon>
        <taxon>Venturiales</taxon>
        <taxon>Venturiaceae</taxon>
        <taxon>Venturia</taxon>
    </lineage>
</organism>
<keyword evidence="2" id="KW-1133">Transmembrane helix</keyword>
<comment type="caution">
    <text evidence="4">The sequence shown here is derived from an EMBL/GenBank/DDBJ whole genome shotgun (WGS) entry which is preliminary data.</text>
</comment>
<proteinExistence type="predicted"/>
<name>A0A8H3Z992_VENIN</name>
<dbReference type="PANTHER" id="PTHR42044:SF2">
    <property type="entry name" value="DUF676 DOMAIN-CONTAINING PROTEIN"/>
    <property type="match status" value="1"/>
</dbReference>
<evidence type="ECO:0000313" key="3">
    <source>
        <dbReference type="EMBL" id="KAE9984316.1"/>
    </source>
</evidence>
<dbReference type="EMBL" id="WNWR01000093">
    <property type="protein sequence ID" value="KAE9991503.1"/>
    <property type="molecule type" value="Genomic_DNA"/>
</dbReference>
<dbReference type="Proteomes" id="UP000433883">
    <property type="component" value="Unassembled WGS sequence"/>
</dbReference>
<evidence type="ECO:0000256" key="1">
    <source>
        <dbReference type="SAM" id="MobiDB-lite"/>
    </source>
</evidence>
<evidence type="ECO:0000313" key="6">
    <source>
        <dbReference type="Proteomes" id="UP000447873"/>
    </source>
</evidence>
<feature type="compositionally biased region" description="Pro residues" evidence="1">
    <location>
        <begin position="15"/>
        <end position="26"/>
    </location>
</feature>
<evidence type="ECO:0000313" key="5">
    <source>
        <dbReference type="EMBL" id="KAE9991503.1"/>
    </source>
</evidence>
<keyword evidence="2" id="KW-0472">Membrane</keyword>
<dbReference type="OrthoDB" id="202545at2759"/>
<dbReference type="InterPro" id="IPR029058">
    <property type="entry name" value="AB_hydrolase_fold"/>
</dbReference>
<dbReference type="EMBL" id="WNWQ01000018">
    <property type="protein sequence ID" value="KAE9984316.1"/>
    <property type="molecule type" value="Genomic_DNA"/>
</dbReference>
<sequence length="482" mass="54096">MEALSKHLSGNQAPPAEPGPQTPPPAGRIVTFAEDDKEQPMKARKTTNDDVVARPLHRSVTYIPSQVGSPDDSSVNYTSNPLKLLWYDLKLSISKLPAAPGIIFPWRIGKYADPFDELYPNLGNIVCLSLHAFLIFTQVAFVISLPFCLFLPVLSTGIWVAVNLIFNSLVTSILNGTQLKVHPTIEVDREGKFSDEYWIFLNGVSVGDTWLQANVDRLSLTFGRPITGIHNPTDGIVFDLIQCLVQRSFAYNTLDVREAYVCVKEALQDSRIKKVVFIVHSQGGIEGGLILDWLFAEVSRTALERLEVYTFGNAANHFNNPDWSIPASNAASPEQKRPSNDKVIKHIEHYANSGDFVSQFGVLNYTRVRNRFIGRLFLSPNSGHLLNSHYLHYMFPLDQTRRRVADENEFMDMDVRLNRYDVGREDIADINGDKDDIAFIGDVNKAVAPMARLKASGKGERLKVRDFSRLWQYRNGGTPLDS</sequence>
<accession>A0A8H3Z992</accession>
<feature type="region of interest" description="Disordered" evidence="1">
    <location>
        <begin position="1"/>
        <end position="28"/>
    </location>
</feature>
<protein>
    <submittedName>
        <fullName evidence="4">Uncharacterized protein</fullName>
    </submittedName>
</protein>
<dbReference type="PANTHER" id="PTHR42044">
    <property type="entry name" value="DUF676 DOMAIN-CONTAINING PROTEIN-RELATED"/>
    <property type="match status" value="1"/>
</dbReference>